<dbReference type="SUPFAM" id="SSF46689">
    <property type="entry name" value="Homeodomain-like"/>
    <property type="match status" value="1"/>
</dbReference>
<dbReference type="PANTHER" id="PTHR43479:SF11">
    <property type="entry name" value="ACREF_ENVCD OPERON REPRESSOR-RELATED"/>
    <property type="match status" value="1"/>
</dbReference>
<gene>
    <name evidence="4" type="ORF">HT102_08475</name>
</gene>
<dbReference type="InterPro" id="IPR050624">
    <property type="entry name" value="HTH-type_Tx_Regulator"/>
</dbReference>
<dbReference type="Proteomes" id="UP000642993">
    <property type="component" value="Unassembled WGS sequence"/>
</dbReference>
<dbReference type="PROSITE" id="PS50977">
    <property type="entry name" value="HTH_TETR_2"/>
    <property type="match status" value="1"/>
</dbReference>
<dbReference type="Gene3D" id="1.10.357.10">
    <property type="entry name" value="Tetracycline Repressor, domain 2"/>
    <property type="match status" value="1"/>
</dbReference>
<reference evidence="4" key="1">
    <citation type="submission" date="2020-09" db="EMBL/GenBank/DDBJ databases">
        <title>Hoyosella lacisalsi sp. nov., a halotolerant actinobacterium isolated from soil of Lake Gudzhirganskoe.</title>
        <authorList>
            <person name="Yang Q."/>
            <person name="Guo P.Y."/>
            <person name="Liu S.W."/>
            <person name="Li F.N."/>
            <person name="Sun C.H."/>
        </authorList>
    </citation>
    <scope>NUCLEOTIDE SEQUENCE</scope>
    <source>
        <strain evidence="4">G463</strain>
    </source>
</reference>
<organism evidence="4 5">
    <name type="scientific">Lolliginicoccus lacisalsi</name>
    <dbReference type="NCBI Taxonomy" id="2742202"/>
    <lineage>
        <taxon>Bacteria</taxon>
        <taxon>Bacillati</taxon>
        <taxon>Actinomycetota</taxon>
        <taxon>Actinomycetes</taxon>
        <taxon>Mycobacteriales</taxon>
        <taxon>Hoyosellaceae</taxon>
        <taxon>Lolliginicoccus</taxon>
    </lineage>
</organism>
<dbReference type="InterPro" id="IPR009057">
    <property type="entry name" value="Homeodomain-like_sf"/>
</dbReference>
<keyword evidence="5" id="KW-1185">Reference proteome</keyword>
<dbReference type="AlphaFoldDB" id="A0A927JCC8"/>
<dbReference type="InterPro" id="IPR001647">
    <property type="entry name" value="HTH_TetR"/>
</dbReference>
<protein>
    <submittedName>
        <fullName evidence="4">TetR/AcrR family transcriptional regulator</fullName>
    </submittedName>
</protein>
<dbReference type="PROSITE" id="PS01081">
    <property type="entry name" value="HTH_TETR_1"/>
    <property type="match status" value="1"/>
</dbReference>
<evidence type="ECO:0000256" key="2">
    <source>
        <dbReference type="PROSITE-ProRule" id="PRU00335"/>
    </source>
</evidence>
<keyword evidence="1 2" id="KW-0238">DNA-binding</keyword>
<dbReference type="EMBL" id="JACYWE010000004">
    <property type="protein sequence ID" value="MBD8506518.1"/>
    <property type="molecule type" value="Genomic_DNA"/>
</dbReference>
<dbReference type="InterPro" id="IPR023772">
    <property type="entry name" value="DNA-bd_HTH_TetR-type_CS"/>
</dbReference>
<accession>A0A927JCC8</accession>
<sequence>MSTTPPIESVTSPARARLLDALADSVAEKGFSATTITDVVGRAHVSRRTFYEHFTDKEDCLLACHHAFSAALARKLSDASQRGTTSAERITGTVAALLAALQQHPSEARVYFVEMAAAGDRPRQARRETQHMLATLLQEITLRGSQRNPAMSALTHEMALALVGAISELILDAAERDALSQLAGLAPTVEALLTAVLLGRQG</sequence>
<evidence type="ECO:0000256" key="1">
    <source>
        <dbReference type="ARBA" id="ARBA00023125"/>
    </source>
</evidence>
<feature type="DNA-binding region" description="H-T-H motif" evidence="2">
    <location>
        <begin position="35"/>
        <end position="54"/>
    </location>
</feature>
<name>A0A927JCC8_9ACTN</name>
<proteinExistence type="predicted"/>
<evidence type="ECO:0000313" key="4">
    <source>
        <dbReference type="EMBL" id="MBD8506518.1"/>
    </source>
</evidence>
<dbReference type="Pfam" id="PF00440">
    <property type="entry name" value="TetR_N"/>
    <property type="match status" value="1"/>
</dbReference>
<dbReference type="PANTHER" id="PTHR43479">
    <property type="entry name" value="ACREF/ENVCD OPERON REPRESSOR-RELATED"/>
    <property type="match status" value="1"/>
</dbReference>
<evidence type="ECO:0000259" key="3">
    <source>
        <dbReference type="PROSITE" id="PS50977"/>
    </source>
</evidence>
<comment type="caution">
    <text evidence="4">The sequence shown here is derived from an EMBL/GenBank/DDBJ whole genome shotgun (WGS) entry which is preliminary data.</text>
</comment>
<evidence type="ECO:0000313" key="5">
    <source>
        <dbReference type="Proteomes" id="UP000642993"/>
    </source>
</evidence>
<dbReference type="PRINTS" id="PR00455">
    <property type="entry name" value="HTHTETR"/>
</dbReference>
<feature type="domain" description="HTH tetR-type" evidence="3">
    <location>
        <begin position="12"/>
        <end position="72"/>
    </location>
</feature>
<dbReference type="GO" id="GO:0003677">
    <property type="term" value="F:DNA binding"/>
    <property type="evidence" value="ECO:0007669"/>
    <property type="project" value="UniProtKB-UniRule"/>
</dbReference>
<dbReference type="RefSeq" id="WP_192038986.1">
    <property type="nucleotide sequence ID" value="NZ_JACYWE010000004.1"/>
</dbReference>